<keyword evidence="3" id="KW-1003">Cell membrane</keyword>
<name>A0A519BH84_ACIG2</name>
<dbReference type="PANTHER" id="PTHR30012">
    <property type="entry name" value="GENERAL SECRETION PATHWAY PROTEIN"/>
    <property type="match status" value="1"/>
</dbReference>
<protein>
    <recommendedName>
        <fullName evidence="8">Type II secretion system protein GspF domain-containing protein</fullName>
    </recommendedName>
</protein>
<feature type="transmembrane region" description="Helical" evidence="7">
    <location>
        <begin position="384"/>
        <end position="406"/>
    </location>
</feature>
<gene>
    <name evidence="9" type="ORF">EVJ46_06380</name>
</gene>
<dbReference type="InterPro" id="IPR042094">
    <property type="entry name" value="T2SS_GspF_sf"/>
</dbReference>
<evidence type="ECO:0000259" key="8">
    <source>
        <dbReference type="Pfam" id="PF00482"/>
    </source>
</evidence>
<evidence type="ECO:0000256" key="6">
    <source>
        <dbReference type="ARBA" id="ARBA00023136"/>
    </source>
</evidence>
<keyword evidence="5 7" id="KW-1133">Transmembrane helix</keyword>
<keyword evidence="4 7" id="KW-0812">Transmembrane</keyword>
<feature type="domain" description="Type II secretion system protein GspF" evidence="8">
    <location>
        <begin position="289"/>
        <end position="407"/>
    </location>
</feature>
<evidence type="ECO:0000313" key="9">
    <source>
        <dbReference type="EMBL" id="RZD16631.1"/>
    </source>
</evidence>
<comment type="caution">
    <text evidence="9">The sequence shown here is derived from an EMBL/GenBank/DDBJ whole genome shotgun (WGS) entry which is preliminary data.</text>
</comment>
<dbReference type="EMBL" id="SGBC01000002">
    <property type="protein sequence ID" value="RZD16631.1"/>
    <property type="molecule type" value="Genomic_DNA"/>
</dbReference>
<comment type="subcellular location">
    <subcellularLocation>
        <location evidence="1">Cell membrane</location>
        <topology evidence="1">Multi-pass membrane protein</topology>
    </subcellularLocation>
</comment>
<dbReference type="GO" id="GO:0005886">
    <property type="term" value="C:plasma membrane"/>
    <property type="evidence" value="ECO:0007669"/>
    <property type="project" value="UniProtKB-SubCell"/>
</dbReference>
<evidence type="ECO:0000313" key="10">
    <source>
        <dbReference type="Proteomes" id="UP000316562"/>
    </source>
</evidence>
<comment type="similarity">
    <text evidence="2">Belongs to the GSP F family.</text>
</comment>
<proteinExistence type="inferred from homology"/>
<dbReference type="Proteomes" id="UP000316562">
    <property type="component" value="Unassembled WGS sequence"/>
</dbReference>
<feature type="transmembrane region" description="Helical" evidence="7">
    <location>
        <begin position="234"/>
        <end position="253"/>
    </location>
</feature>
<feature type="transmembrane region" description="Helical" evidence="7">
    <location>
        <begin position="181"/>
        <end position="203"/>
    </location>
</feature>
<dbReference type="Gene3D" id="1.20.81.30">
    <property type="entry name" value="Type II secretion system (T2SS), domain F"/>
    <property type="match status" value="2"/>
</dbReference>
<dbReference type="Pfam" id="PF00482">
    <property type="entry name" value="T2SSF"/>
    <property type="match status" value="2"/>
</dbReference>
<dbReference type="InterPro" id="IPR003004">
    <property type="entry name" value="GspF/PilC"/>
</dbReference>
<dbReference type="AlphaFoldDB" id="A0A519BH84"/>
<evidence type="ECO:0000256" key="1">
    <source>
        <dbReference type="ARBA" id="ARBA00004651"/>
    </source>
</evidence>
<evidence type="ECO:0000256" key="4">
    <source>
        <dbReference type="ARBA" id="ARBA00022692"/>
    </source>
</evidence>
<organism evidence="9 10">
    <name type="scientific">Acididesulfobacter guangdongensis</name>
    <dbReference type="NCBI Taxonomy" id="2597225"/>
    <lineage>
        <taxon>Bacteria</taxon>
        <taxon>Deltaproteobacteria</taxon>
        <taxon>Candidatus Acidulodesulfobacterales</taxon>
        <taxon>Candidatus Acididesulfobacter</taxon>
    </lineage>
</organism>
<evidence type="ECO:0000256" key="7">
    <source>
        <dbReference type="SAM" id="Phobius"/>
    </source>
</evidence>
<dbReference type="InterPro" id="IPR018076">
    <property type="entry name" value="T2SS_GspF_dom"/>
</dbReference>
<accession>A0A519BH84</accession>
<feature type="domain" description="Type II secretion system protein GspF" evidence="8">
    <location>
        <begin position="114"/>
        <end position="204"/>
    </location>
</feature>
<dbReference type="PANTHER" id="PTHR30012:SF0">
    <property type="entry name" value="TYPE II SECRETION SYSTEM PROTEIN F-RELATED"/>
    <property type="match status" value="1"/>
</dbReference>
<reference evidence="9 10" key="1">
    <citation type="journal article" date="2019" name="ISME J.">
        <title>Insights into ecological role of a new deltaproteobacterial order Candidatus Acidulodesulfobacterales by metagenomics and metatranscriptomics.</title>
        <authorList>
            <person name="Tan S."/>
            <person name="Liu J."/>
            <person name="Fang Y."/>
            <person name="Hedlund B.P."/>
            <person name="Lian Z.H."/>
            <person name="Huang L.Y."/>
            <person name="Li J.T."/>
            <person name="Huang L.N."/>
            <person name="Li W.J."/>
            <person name="Jiang H.C."/>
            <person name="Dong H.L."/>
            <person name="Shu W.S."/>
        </authorList>
    </citation>
    <scope>NUCLEOTIDE SEQUENCE [LARGE SCALE GENOMIC DNA]</scope>
    <source>
        <strain evidence="9">AP2</strain>
    </source>
</reference>
<keyword evidence="6 7" id="KW-0472">Membrane</keyword>
<sequence length="418" mass="47999">MEYLVLSGFKLVKETGETKAEVENKLLDQGIVPSLIIRNFFKRERILSNKEAANFFESLTFLFRSTGSMTKSLKFLEDRYDKTKVKFHYNNKLKDFISTEFRKYLTEKYKKRLELARNLRKKLESGFALSDVLKEYKFDEIVVGLANSAETETGDWVTVFKKIADYYTTKDKNSKSLIKELAYPMVLLLAAFSGFLVFIFYIIPAFDKFFKSFPNVPAATKATLGFFMNINHYFAVYGLTILMIVGILAYIWISNYKDVRGKFYKRLAATPGIGHFFRFSYLKWYLYEYSVLLSAGKTHASIVKYLLDNAKNDFFKDKFTVIYSYLLNGSTLTEGLNSSDLLRPEDLDRISSAEVGGRIDETMLLISEEYEEVVNLQMKLIGKIANYVMLVVIAGFIVFMFAGIYAPMMQGLMGMAGG</sequence>
<evidence type="ECO:0000256" key="5">
    <source>
        <dbReference type="ARBA" id="ARBA00022989"/>
    </source>
</evidence>
<evidence type="ECO:0000256" key="2">
    <source>
        <dbReference type="ARBA" id="ARBA00005745"/>
    </source>
</evidence>
<evidence type="ECO:0000256" key="3">
    <source>
        <dbReference type="ARBA" id="ARBA00022475"/>
    </source>
</evidence>